<evidence type="ECO:0000256" key="6">
    <source>
        <dbReference type="SAM" id="MobiDB-lite"/>
    </source>
</evidence>
<keyword evidence="9" id="KW-1185">Reference proteome</keyword>
<feature type="compositionally biased region" description="Gly residues" evidence="6">
    <location>
        <begin position="875"/>
        <end position="891"/>
    </location>
</feature>
<name>A0A0H2STQ1_9AGAM</name>
<dbReference type="FunFam" id="4.10.1000.10:FF:000002">
    <property type="entry name" value="Zinc finger protein 36, C3H1 type-like 1"/>
    <property type="match status" value="1"/>
</dbReference>
<dbReference type="GO" id="GO:0003729">
    <property type="term" value="F:mRNA binding"/>
    <property type="evidence" value="ECO:0007669"/>
    <property type="project" value="InterPro"/>
</dbReference>
<feature type="compositionally biased region" description="Polar residues" evidence="6">
    <location>
        <begin position="204"/>
        <end position="214"/>
    </location>
</feature>
<dbReference type="FunFam" id="4.10.1000.10:FF:000001">
    <property type="entry name" value="zinc finger CCCH domain-containing protein 15-like"/>
    <property type="match status" value="1"/>
</dbReference>
<evidence type="ECO:0000256" key="5">
    <source>
        <dbReference type="PROSITE-ProRule" id="PRU00723"/>
    </source>
</evidence>
<dbReference type="InParanoid" id="A0A0H2STQ1"/>
<evidence type="ECO:0000313" key="8">
    <source>
        <dbReference type="EMBL" id="KLO20496.1"/>
    </source>
</evidence>
<evidence type="ECO:0000256" key="3">
    <source>
        <dbReference type="ARBA" id="ARBA00022771"/>
    </source>
</evidence>
<feature type="compositionally biased region" description="Polar residues" evidence="6">
    <location>
        <begin position="265"/>
        <end position="274"/>
    </location>
</feature>
<dbReference type="Pfam" id="PF00642">
    <property type="entry name" value="zf-CCCH"/>
    <property type="match status" value="2"/>
</dbReference>
<evidence type="ECO:0000256" key="2">
    <source>
        <dbReference type="ARBA" id="ARBA00022737"/>
    </source>
</evidence>
<keyword evidence="1 5" id="KW-0479">Metal-binding</keyword>
<feature type="region of interest" description="Disordered" evidence="6">
    <location>
        <begin position="553"/>
        <end position="576"/>
    </location>
</feature>
<evidence type="ECO:0000256" key="1">
    <source>
        <dbReference type="ARBA" id="ARBA00022723"/>
    </source>
</evidence>
<feature type="region of interest" description="Disordered" evidence="6">
    <location>
        <begin position="204"/>
        <end position="225"/>
    </location>
</feature>
<gene>
    <name evidence="8" type="ORF">SCHPADRAFT_934337</name>
</gene>
<dbReference type="InterPro" id="IPR045877">
    <property type="entry name" value="ZFP36-like"/>
</dbReference>
<feature type="compositionally biased region" description="Polar residues" evidence="6">
    <location>
        <begin position="567"/>
        <end position="576"/>
    </location>
</feature>
<evidence type="ECO:0000256" key="4">
    <source>
        <dbReference type="ARBA" id="ARBA00022833"/>
    </source>
</evidence>
<evidence type="ECO:0000313" key="9">
    <source>
        <dbReference type="Proteomes" id="UP000053477"/>
    </source>
</evidence>
<evidence type="ECO:0000259" key="7">
    <source>
        <dbReference type="PROSITE" id="PS50103"/>
    </source>
</evidence>
<feature type="region of interest" description="Disordered" evidence="6">
    <location>
        <begin position="652"/>
        <end position="681"/>
    </location>
</feature>
<feature type="region of interest" description="Disordered" evidence="6">
    <location>
        <begin position="51"/>
        <end position="114"/>
    </location>
</feature>
<feature type="compositionally biased region" description="Polar residues" evidence="6">
    <location>
        <begin position="786"/>
        <end position="817"/>
    </location>
</feature>
<reference evidence="8 9" key="1">
    <citation type="submission" date="2015-04" db="EMBL/GenBank/DDBJ databases">
        <title>Complete genome sequence of Schizopora paradoxa KUC8140, a cosmopolitan wood degrader in East Asia.</title>
        <authorList>
            <consortium name="DOE Joint Genome Institute"/>
            <person name="Min B."/>
            <person name="Park H."/>
            <person name="Jang Y."/>
            <person name="Kim J.-J."/>
            <person name="Kim K.H."/>
            <person name="Pangilinan J."/>
            <person name="Lipzen A."/>
            <person name="Riley R."/>
            <person name="Grigoriev I.V."/>
            <person name="Spatafora J.W."/>
            <person name="Choi I.-G."/>
        </authorList>
    </citation>
    <scope>NUCLEOTIDE SEQUENCE [LARGE SCALE GENOMIC DNA]</scope>
    <source>
        <strain evidence="8 9">KUC8140</strain>
    </source>
</reference>
<dbReference type="InterPro" id="IPR000571">
    <property type="entry name" value="Znf_CCCH"/>
</dbReference>
<feature type="compositionally biased region" description="Low complexity" evidence="6">
    <location>
        <begin position="554"/>
        <end position="566"/>
    </location>
</feature>
<dbReference type="PROSITE" id="PS50103">
    <property type="entry name" value="ZF_C3H1"/>
    <property type="match status" value="2"/>
</dbReference>
<dbReference type="AlphaFoldDB" id="A0A0H2STQ1"/>
<organism evidence="8 9">
    <name type="scientific">Schizopora paradoxa</name>
    <dbReference type="NCBI Taxonomy" id="27342"/>
    <lineage>
        <taxon>Eukaryota</taxon>
        <taxon>Fungi</taxon>
        <taxon>Dikarya</taxon>
        <taxon>Basidiomycota</taxon>
        <taxon>Agaricomycotina</taxon>
        <taxon>Agaricomycetes</taxon>
        <taxon>Hymenochaetales</taxon>
        <taxon>Schizoporaceae</taxon>
        <taxon>Schizopora</taxon>
    </lineage>
</organism>
<dbReference type="PANTHER" id="PTHR12547">
    <property type="entry name" value="CCCH ZINC FINGER/TIS11-RELATED"/>
    <property type="match status" value="1"/>
</dbReference>
<feature type="compositionally biased region" description="Low complexity" evidence="6">
    <location>
        <begin position="215"/>
        <end position="225"/>
    </location>
</feature>
<accession>A0A0H2STQ1</accession>
<dbReference type="SMART" id="SM00356">
    <property type="entry name" value="ZnF_C3H1"/>
    <property type="match status" value="2"/>
</dbReference>
<dbReference type="STRING" id="27342.A0A0H2STQ1"/>
<dbReference type="PANTHER" id="PTHR12547:SF18">
    <property type="entry name" value="PROTEIN TIS11"/>
    <property type="match status" value="1"/>
</dbReference>
<feature type="zinc finger region" description="C3H1-type" evidence="5">
    <location>
        <begin position="581"/>
        <end position="609"/>
    </location>
</feature>
<feature type="region of interest" description="Disordered" evidence="6">
    <location>
        <begin position="260"/>
        <end position="304"/>
    </location>
</feature>
<feature type="region of interest" description="Disordered" evidence="6">
    <location>
        <begin position="784"/>
        <end position="902"/>
    </location>
</feature>
<feature type="domain" description="C3H1-type" evidence="7">
    <location>
        <begin position="619"/>
        <end position="647"/>
    </location>
</feature>
<dbReference type="OrthoDB" id="410307at2759"/>
<dbReference type="InterPro" id="IPR036855">
    <property type="entry name" value="Znf_CCCH_sf"/>
</dbReference>
<protein>
    <recommendedName>
        <fullName evidence="7">C3H1-type domain-containing protein</fullName>
    </recommendedName>
</protein>
<dbReference type="EMBL" id="KQ085882">
    <property type="protein sequence ID" value="KLO20496.1"/>
    <property type="molecule type" value="Genomic_DNA"/>
</dbReference>
<proteinExistence type="predicted"/>
<feature type="compositionally biased region" description="Basic and acidic residues" evidence="6">
    <location>
        <begin position="51"/>
        <end position="61"/>
    </location>
</feature>
<keyword evidence="4 5" id="KW-0862">Zinc</keyword>
<keyword evidence="3 5" id="KW-0863">Zinc-finger</keyword>
<dbReference type="GO" id="GO:0008270">
    <property type="term" value="F:zinc ion binding"/>
    <property type="evidence" value="ECO:0007669"/>
    <property type="project" value="UniProtKB-KW"/>
</dbReference>
<dbReference type="Gene3D" id="4.10.1000.10">
    <property type="entry name" value="Zinc finger, CCCH-type"/>
    <property type="match status" value="2"/>
</dbReference>
<sequence length="902" mass="96085">MVSSSAVTSFFPPPPDHLSSVTLAHTAKAYDWSQTRDLTKDLLDNHEAALELTHSQDRTPPKESAISPVRRPGSGMKKAFSPSPLTLGHSTTPDSMKANPKSAAPIDPFANDGLSDEGITNSFRRASNRWSYNGAEKLVTSGVPKWDIADDFDKLKLGNSSDDGSTTPPKTIVTDVLQIQEASPLDTSSSDTSLDSLSPQNAESLNLVSHTRGASTDTLSSESSSRSQVLLNSFKNPAFATDLTKDRPRSFSGAINEAELRRLQNIPTPTQLPDSFQDRGASPLTRDASGESRGTSSTASADGIGISQPLFPSLAAYPSLQQPYGVPGGHGINQLPLNRQEDLQFDGVIQARQQLQSHDRVQGGPFPQMGGSGGLRNIQFNDSHYRQQQMHNGNDFQQVLQVPVQGPQGLMHSPTNFGYQTVPSAHVHHNSMSLGNQQQLYDMIVPPMNPALNRTQQSFRGGHHQHSASDPASLREAAALLVNGGMQGFPGSPGLYPAMPVSNGAVYPNQFFPGPTPQSQYNQDMINALNARGQLQQQYTGNSTATATVAYANSTGTSSPPGASGSVNGTGPSANNRKLSLYKTELCRSWEEKNSCRYGPKCQFAHGEDELRKVQRHPKYKTEICRTFWVSGSCPYGKRCCFIHTELPPNGAPGAPGSEGMNPPPPVDGRARSMSTTSDPNDAPISMLQRINAGRNQQGAYDPSTPIAMSAVDGQNYQFQKPATGQLRVDTNVLDNVAAKPTKSAYPTFGNNQLQALSPGPVTAGPEFGRQNVGIIDMPMNERMKSAQSANPRHSFNGSEVGVNFNQQRPRNVSGGSPSPFGMLGEASSGTPGTGHGHGHSRSGSAGNWGSFSQKQHLGGPYAHTPSPGNDLGAVGTGGSPWGSQDFGGAGVSRLGERTWAA</sequence>
<feature type="zinc finger region" description="C3H1-type" evidence="5">
    <location>
        <begin position="619"/>
        <end position="647"/>
    </location>
</feature>
<feature type="domain" description="C3H1-type" evidence="7">
    <location>
        <begin position="581"/>
        <end position="609"/>
    </location>
</feature>
<dbReference type="SUPFAM" id="SSF90229">
    <property type="entry name" value="CCCH zinc finger"/>
    <property type="match status" value="2"/>
</dbReference>
<dbReference type="Proteomes" id="UP000053477">
    <property type="component" value="Unassembled WGS sequence"/>
</dbReference>
<keyword evidence="2" id="KW-0677">Repeat</keyword>